<dbReference type="EMBL" id="AP027728">
    <property type="protein sequence ID" value="BDZ38559.1"/>
    <property type="molecule type" value="Genomic_DNA"/>
</dbReference>
<accession>A0ABM8FSR6</accession>
<sequence length="92" mass="9749">MRAASGGLSASSTYFFGAGAAFAPDREEVCRFDRDAGVAEARSDFVVLLAMPPRYGATPTSGRNDAAFRGIPEAECYASMTSGTIIGRRRSF</sequence>
<keyword evidence="2" id="KW-1185">Reference proteome</keyword>
<evidence type="ECO:0000313" key="1">
    <source>
        <dbReference type="EMBL" id="BDZ38559.1"/>
    </source>
</evidence>
<gene>
    <name evidence="1" type="ORF">GCM10025863_11730</name>
</gene>
<dbReference type="Proteomes" id="UP001321543">
    <property type="component" value="Chromosome"/>
</dbReference>
<evidence type="ECO:0000313" key="2">
    <source>
        <dbReference type="Proteomes" id="UP001321543"/>
    </source>
</evidence>
<reference evidence="2" key="1">
    <citation type="journal article" date="2019" name="Int. J. Syst. Evol. Microbiol.">
        <title>The Global Catalogue of Microorganisms (GCM) 10K type strain sequencing project: providing services to taxonomists for standard genome sequencing and annotation.</title>
        <authorList>
            <consortium name="The Broad Institute Genomics Platform"/>
            <consortium name="The Broad Institute Genome Sequencing Center for Infectious Disease"/>
            <person name="Wu L."/>
            <person name="Ma J."/>
        </authorList>
    </citation>
    <scope>NUCLEOTIDE SEQUENCE [LARGE SCALE GENOMIC DNA]</scope>
    <source>
        <strain evidence="2">NBRC 106310</strain>
    </source>
</reference>
<protein>
    <submittedName>
        <fullName evidence="1">Uncharacterized protein</fullName>
    </submittedName>
</protein>
<name>A0ABM8FSR6_9MICO</name>
<organism evidence="1 2">
    <name type="scientific">Microbacterium suwonense</name>
    <dbReference type="NCBI Taxonomy" id="683047"/>
    <lineage>
        <taxon>Bacteria</taxon>
        <taxon>Bacillati</taxon>
        <taxon>Actinomycetota</taxon>
        <taxon>Actinomycetes</taxon>
        <taxon>Micrococcales</taxon>
        <taxon>Microbacteriaceae</taxon>
        <taxon>Microbacterium</taxon>
    </lineage>
</organism>
<proteinExistence type="predicted"/>